<dbReference type="EMBL" id="BAAACI010000001">
    <property type="protein sequence ID" value="GAA0764826.1"/>
    <property type="molecule type" value="Genomic_DNA"/>
</dbReference>
<proteinExistence type="predicted"/>
<dbReference type="Proteomes" id="UP001501047">
    <property type="component" value="Unassembled WGS sequence"/>
</dbReference>
<sequence>MLGKLISKICPIFMVPENNPVNEEKYLGDKKNNPSIYETGNNKYIYPLIKFKDEQVIIEKLCLIDFQGDTTYKAIELQQVKQESFIHYIVLMGRQDGESDIYYTKGLKIDGDRYKSLLNKITIHEVDSMKVQFDVTEKGLDAYLSLRDRKKRIVEFKIKENKNKLDSFGLIAPVGIMSESPDKFPIIYLKKFNMVEQKHTDIYVKIDGKSLKPIKLFPLCNFKKVYLARYSYFNNIKELNNDYTGIMKPVEFTKDVDEINIDNCIYSININNAHPEIKFVKKIENNSEIKITFSPPIPDIISLKDNTEILGHFSASVDEVNGIMGGIYLVKKNNDSINLKINPQKGWQPMPGKLWMKTYLWNCDIKIVDDILQVESKWNRIK</sequence>
<evidence type="ECO:0000313" key="1">
    <source>
        <dbReference type="EMBL" id="GAA0764826.1"/>
    </source>
</evidence>
<protein>
    <submittedName>
        <fullName evidence="1">Uncharacterized protein</fullName>
    </submittedName>
</protein>
<organism evidence="1 2">
    <name type="scientific">Clostridium subterminale</name>
    <dbReference type="NCBI Taxonomy" id="1550"/>
    <lineage>
        <taxon>Bacteria</taxon>
        <taxon>Bacillati</taxon>
        <taxon>Bacillota</taxon>
        <taxon>Clostridia</taxon>
        <taxon>Eubacteriales</taxon>
        <taxon>Clostridiaceae</taxon>
        <taxon>Clostridium</taxon>
    </lineage>
</organism>
<name>A0ABN1KFG0_CLOSU</name>
<comment type="caution">
    <text evidence="1">The sequence shown here is derived from an EMBL/GenBank/DDBJ whole genome shotgun (WGS) entry which is preliminary data.</text>
</comment>
<keyword evidence="2" id="KW-1185">Reference proteome</keyword>
<accession>A0ABN1KFG0</accession>
<gene>
    <name evidence="1" type="ORF">GCM10008908_00490</name>
</gene>
<evidence type="ECO:0000313" key="2">
    <source>
        <dbReference type="Proteomes" id="UP001501047"/>
    </source>
</evidence>
<dbReference type="RefSeq" id="WP_343822558.1">
    <property type="nucleotide sequence ID" value="NZ_BAAACI010000001.1"/>
</dbReference>
<reference evidence="1 2" key="1">
    <citation type="journal article" date="2019" name="Int. J. Syst. Evol. Microbiol.">
        <title>The Global Catalogue of Microorganisms (GCM) 10K type strain sequencing project: providing services to taxonomists for standard genome sequencing and annotation.</title>
        <authorList>
            <consortium name="The Broad Institute Genomics Platform"/>
            <consortium name="The Broad Institute Genome Sequencing Center for Infectious Disease"/>
            <person name="Wu L."/>
            <person name="Ma J."/>
        </authorList>
    </citation>
    <scope>NUCLEOTIDE SEQUENCE [LARGE SCALE GENOMIC DNA]</scope>
    <source>
        <strain evidence="1 2">JCM 1417</strain>
    </source>
</reference>